<feature type="compositionally biased region" description="Pro residues" evidence="1">
    <location>
        <begin position="76"/>
        <end position="86"/>
    </location>
</feature>
<organism evidence="2 3">
    <name type="scientific">Umezawaea endophytica</name>
    <dbReference type="NCBI Taxonomy" id="1654476"/>
    <lineage>
        <taxon>Bacteria</taxon>
        <taxon>Bacillati</taxon>
        <taxon>Actinomycetota</taxon>
        <taxon>Actinomycetes</taxon>
        <taxon>Pseudonocardiales</taxon>
        <taxon>Pseudonocardiaceae</taxon>
        <taxon>Umezawaea</taxon>
    </lineage>
</organism>
<protein>
    <submittedName>
        <fullName evidence="2">Uncharacterized protein</fullName>
    </submittedName>
</protein>
<accession>A0A9X2VN44</accession>
<proteinExistence type="predicted"/>
<dbReference type="RefSeq" id="WP_259625001.1">
    <property type="nucleotide sequence ID" value="NZ_JANYMP010000010.1"/>
</dbReference>
<comment type="caution">
    <text evidence="2">The sequence shown here is derived from an EMBL/GenBank/DDBJ whole genome shotgun (WGS) entry which is preliminary data.</text>
</comment>
<dbReference type="AlphaFoldDB" id="A0A9X2VN44"/>
<feature type="region of interest" description="Disordered" evidence="1">
    <location>
        <begin position="73"/>
        <end position="93"/>
    </location>
</feature>
<evidence type="ECO:0000313" key="3">
    <source>
        <dbReference type="Proteomes" id="UP001141259"/>
    </source>
</evidence>
<gene>
    <name evidence="2" type="ORF">NZH93_21795</name>
</gene>
<evidence type="ECO:0000313" key="2">
    <source>
        <dbReference type="EMBL" id="MCS7479502.1"/>
    </source>
</evidence>
<reference evidence="2" key="1">
    <citation type="submission" date="2022-08" db="EMBL/GenBank/DDBJ databases">
        <authorList>
            <person name="Tistechok S."/>
            <person name="Samborskyy M."/>
            <person name="Roman I."/>
        </authorList>
    </citation>
    <scope>NUCLEOTIDE SEQUENCE</scope>
    <source>
        <strain evidence="2">DSM 103496</strain>
    </source>
</reference>
<dbReference type="Proteomes" id="UP001141259">
    <property type="component" value="Unassembled WGS sequence"/>
</dbReference>
<name>A0A9X2VN44_9PSEU</name>
<evidence type="ECO:0000256" key="1">
    <source>
        <dbReference type="SAM" id="MobiDB-lite"/>
    </source>
</evidence>
<keyword evidence="3" id="KW-1185">Reference proteome</keyword>
<dbReference type="EMBL" id="JANYMP010000010">
    <property type="protein sequence ID" value="MCS7479502.1"/>
    <property type="molecule type" value="Genomic_DNA"/>
</dbReference>
<sequence>MSAMLRLAGRESLSRATYTRVGYTARTFHTTPVLRQRFPVLTPELRPEWNQLLAQTGQVVQAGITDLLSRLFGPTPATPAAPPAPTGPQRVNSKQLLPSDLVRLLDESTRYVCHRTNEESVGTCQAPLRAETDQSRMKNPMAPFGVYATVGVQGIADYGQYGIVYDRFGDLFWAPHDPPAVRAAVDSIAPDRAVGWFLQKHLEEALKSRPKR</sequence>